<feature type="compositionally biased region" description="Acidic residues" evidence="1">
    <location>
        <begin position="61"/>
        <end position="71"/>
    </location>
</feature>
<dbReference type="Proteomes" id="UP000265703">
    <property type="component" value="Unassembled WGS sequence"/>
</dbReference>
<evidence type="ECO:0000256" key="1">
    <source>
        <dbReference type="SAM" id="MobiDB-lite"/>
    </source>
</evidence>
<evidence type="ECO:0000313" key="2">
    <source>
        <dbReference type="EMBL" id="RIA92715.1"/>
    </source>
</evidence>
<gene>
    <name evidence="2" type="ORF">C1645_820319</name>
</gene>
<dbReference type="EMBL" id="QKYT01000119">
    <property type="protein sequence ID" value="RIA92715.1"/>
    <property type="molecule type" value="Genomic_DNA"/>
</dbReference>
<comment type="caution">
    <text evidence="2">The sequence shown here is derived from an EMBL/GenBank/DDBJ whole genome shotgun (WGS) entry which is preliminary data.</text>
</comment>
<organism evidence="2 3">
    <name type="scientific">Glomus cerebriforme</name>
    <dbReference type="NCBI Taxonomy" id="658196"/>
    <lineage>
        <taxon>Eukaryota</taxon>
        <taxon>Fungi</taxon>
        <taxon>Fungi incertae sedis</taxon>
        <taxon>Mucoromycota</taxon>
        <taxon>Glomeromycotina</taxon>
        <taxon>Glomeromycetes</taxon>
        <taxon>Glomerales</taxon>
        <taxon>Glomeraceae</taxon>
        <taxon>Glomus</taxon>
    </lineage>
</organism>
<feature type="compositionally biased region" description="Acidic residues" evidence="1">
    <location>
        <begin position="79"/>
        <end position="95"/>
    </location>
</feature>
<name>A0A397T8N0_9GLOM</name>
<dbReference type="AlphaFoldDB" id="A0A397T8N0"/>
<reference evidence="2 3" key="1">
    <citation type="submission" date="2018-06" db="EMBL/GenBank/DDBJ databases">
        <title>Comparative genomics reveals the genomic features of Rhizophagus irregularis, R. cerebriforme, R. diaphanum and Gigaspora rosea, and their symbiotic lifestyle signature.</title>
        <authorList>
            <person name="Morin E."/>
            <person name="San Clemente H."/>
            <person name="Chen E.C.H."/>
            <person name="De La Providencia I."/>
            <person name="Hainaut M."/>
            <person name="Kuo A."/>
            <person name="Kohler A."/>
            <person name="Murat C."/>
            <person name="Tang N."/>
            <person name="Roy S."/>
            <person name="Loubradou J."/>
            <person name="Henrissat B."/>
            <person name="Grigoriev I.V."/>
            <person name="Corradi N."/>
            <person name="Roux C."/>
            <person name="Martin F.M."/>
        </authorList>
    </citation>
    <scope>NUCLEOTIDE SEQUENCE [LARGE SCALE GENOMIC DNA]</scope>
    <source>
        <strain evidence="2 3">DAOM 227022</strain>
    </source>
</reference>
<accession>A0A397T8N0</accession>
<keyword evidence="3" id="KW-1185">Reference proteome</keyword>
<feature type="region of interest" description="Disordered" evidence="1">
    <location>
        <begin position="57"/>
        <end position="95"/>
    </location>
</feature>
<proteinExistence type="predicted"/>
<sequence>MTNLYAFNIAENIVKNIIERRWKLAWVTASKVDPITWLSGNFGDSASEPTQVANDVSVIYDDSDDSNDNNDSDVHHDSNDDDDGDDCDDSDDDDNNNSEDYILYMINEKIRRHVHLFILYKKRN</sequence>
<evidence type="ECO:0000313" key="3">
    <source>
        <dbReference type="Proteomes" id="UP000265703"/>
    </source>
</evidence>
<protein>
    <submittedName>
        <fullName evidence="2">Uncharacterized protein</fullName>
    </submittedName>
</protein>